<evidence type="ECO:0000256" key="5">
    <source>
        <dbReference type="ARBA" id="ARBA00022989"/>
    </source>
</evidence>
<feature type="transmembrane region" description="Helical" evidence="7">
    <location>
        <begin position="206"/>
        <end position="223"/>
    </location>
</feature>
<dbReference type="InterPro" id="IPR036259">
    <property type="entry name" value="MFS_trans_sf"/>
</dbReference>
<feature type="transmembrane region" description="Helical" evidence="7">
    <location>
        <begin position="372"/>
        <end position="393"/>
    </location>
</feature>
<evidence type="ECO:0000313" key="9">
    <source>
        <dbReference type="EMBL" id="MFD2473141.1"/>
    </source>
</evidence>
<keyword evidence="6 7" id="KW-0472">Membrane</keyword>
<dbReference type="InterPro" id="IPR011701">
    <property type="entry name" value="MFS"/>
</dbReference>
<dbReference type="PROSITE" id="PS50850">
    <property type="entry name" value="MFS"/>
    <property type="match status" value="1"/>
</dbReference>
<keyword evidence="2" id="KW-0813">Transport</keyword>
<dbReference type="SUPFAM" id="SSF103473">
    <property type="entry name" value="MFS general substrate transporter"/>
    <property type="match status" value="1"/>
</dbReference>
<evidence type="ECO:0000256" key="7">
    <source>
        <dbReference type="SAM" id="Phobius"/>
    </source>
</evidence>
<feature type="transmembrane region" description="Helical" evidence="7">
    <location>
        <begin position="29"/>
        <end position="50"/>
    </location>
</feature>
<keyword evidence="5 7" id="KW-1133">Transmembrane helix</keyword>
<feature type="transmembrane region" description="Helical" evidence="7">
    <location>
        <begin position="413"/>
        <end position="430"/>
    </location>
</feature>
<comment type="caution">
    <text evidence="9">The sequence shown here is derived from an EMBL/GenBank/DDBJ whole genome shotgun (WGS) entry which is preliminary data.</text>
</comment>
<dbReference type="PANTHER" id="PTHR42718">
    <property type="entry name" value="MAJOR FACILITATOR SUPERFAMILY MULTIDRUG TRANSPORTER MFSC"/>
    <property type="match status" value="1"/>
</dbReference>
<evidence type="ECO:0000256" key="6">
    <source>
        <dbReference type="ARBA" id="ARBA00023136"/>
    </source>
</evidence>
<keyword evidence="4 7" id="KW-0812">Transmembrane</keyword>
<feature type="transmembrane region" description="Helical" evidence="7">
    <location>
        <begin position="335"/>
        <end position="360"/>
    </location>
</feature>
<evidence type="ECO:0000259" key="8">
    <source>
        <dbReference type="PROSITE" id="PS50850"/>
    </source>
</evidence>
<feature type="transmembrane region" description="Helical" evidence="7">
    <location>
        <begin position="277"/>
        <end position="298"/>
    </location>
</feature>
<dbReference type="RefSeq" id="WP_378311670.1">
    <property type="nucleotide sequence ID" value="NZ_JBHUKS010000030.1"/>
</dbReference>
<evidence type="ECO:0000256" key="2">
    <source>
        <dbReference type="ARBA" id="ARBA00022448"/>
    </source>
</evidence>
<dbReference type="Gene3D" id="1.20.1720.10">
    <property type="entry name" value="Multidrug resistance protein D"/>
    <property type="match status" value="1"/>
</dbReference>
<dbReference type="EMBL" id="JBHUKS010000030">
    <property type="protein sequence ID" value="MFD2473141.1"/>
    <property type="molecule type" value="Genomic_DNA"/>
</dbReference>
<dbReference type="Pfam" id="PF07690">
    <property type="entry name" value="MFS_1"/>
    <property type="match status" value="1"/>
</dbReference>
<evidence type="ECO:0000313" key="10">
    <source>
        <dbReference type="Proteomes" id="UP001597483"/>
    </source>
</evidence>
<gene>
    <name evidence="9" type="ORF">ACFSVL_37475</name>
</gene>
<accession>A0ABW5HIQ5</accession>
<keyword evidence="10" id="KW-1185">Reference proteome</keyword>
<evidence type="ECO:0000256" key="1">
    <source>
        <dbReference type="ARBA" id="ARBA00004651"/>
    </source>
</evidence>
<proteinExistence type="predicted"/>
<reference evidence="10" key="1">
    <citation type="journal article" date="2019" name="Int. J. Syst. Evol. Microbiol.">
        <title>The Global Catalogue of Microorganisms (GCM) 10K type strain sequencing project: providing services to taxonomists for standard genome sequencing and annotation.</title>
        <authorList>
            <consortium name="The Broad Institute Genomics Platform"/>
            <consortium name="The Broad Institute Genome Sequencing Center for Infectious Disease"/>
            <person name="Wu L."/>
            <person name="Ma J."/>
        </authorList>
    </citation>
    <scope>NUCLEOTIDE SEQUENCE [LARGE SCALE GENOMIC DNA]</scope>
    <source>
        <strain evidence="10">CGMCC 4.7641</strain>
    </source>
</reference>
<evidence type="ECO:0000256" key="3">
    <source>
        <dbReference type="ARBA" id="ARBA00022475"/>
    </source>
</evidence>
<feature type="transmembrane region" description="Helical" evidence="7">
    <location>
        <begin position="115"/>
        <end position="139"/>
    </location>
</feature>
<protein>
    <submittedName>
        <fullName evidence="9">MDR family MFS transporter</fullName>
    </submittedName>
</protein>
<feature type="transmembrane region" description="Helical" evidence="7">
    <location>
        <begin position="145"/>
        <end position="165"/>
    </location>
</feature>
<feature type="transmembrane region" description="Helical" evidence="7">
    <location>
        <begin position="310"/>
        <end position="329"/>
    </location>
</feature>
<dbReference type="NCBIfam" id="TIGR00711">
    <property type="entry name" value="efflux_EmrB"/>
    <property type="match status" value="1"/>
</dbReference>
<dbReference type="CDD" id="cd17503">
    <property type="entry name" value="MFS_LmrB_MDR_like"/>
    <property type="match status" value="1"/>
</dbReference>
<dbReference type="InterPro" id="IPR020846">
    <property type="entry name" value="MFS_dom"/>
</dbReference>
<dbReference type="Proteomes" id="UP001597483">
    <property type="component" value="Unassembled WGS sequence"/>
</dbReference>
<organism evidence="9 10">
    <name type="scientific">Amycolatopsis silviterrae</name>
    <dbReference type="NCBI Taxonomy" id="1656914"/>
    <lineage>
        <taxon>Bacteria</taxon>
        <taxon>Bacillati</taxon>
        <taxon>Actinomycetota</taxon>
        <taxon>Actinomycetes</taxon>
        <taxon>Pseudonocardiales</taxon>
        <taxon>Pseudonocardiaceae</taxon>
        <taxon>Amycolatopsis</taxon>
    </lineage>
</organism>
<feature type="domain" description="Major facilitator superfamily (MFS) profile" evidence="8">
    <location>
        <begin position="1"/>
        <end position="435"/>
    </location>
</feature>
<dbReference type="PANTHER" id="PTHR42718:SF46">
    <property type="entry name" value="BLR6921 PROTEIN"/>
    <property type="match status" value="1"/>
</dbReference>
<sequence>MATLDSTIVSVGVETLAQRFDASVTEVQWVTTAYLLAVVAAVPASGWLAARFGGRRTWLTAVVVFVLASLLCGLASSLPMLVAFRVLQGLAGGLLPPTGQALLARAAGPERIGRLISVVGVVPLLSPVLGPLASGAILSVADWPWLFYVNLPVGVVAVLLGLRYVAADAPADPREPFDFRGAALLSPGLAAVVFGLTGFADGYPKLLSSAAVVAGLLMLGAFVRHGLRVRAPLLDPRLFTRPPFGAAALALVVLGASVFGTMFLLPLYLRRGAGLDAWNTGLLLVPQGIGAAAGSVLVHRIVDRVTPRTLVLSGIGLVALGTAAFTQLGPELPDVVLVISLLLRGFGAAMISAPVLALVYRSLEPAELPKAAGALNLLNTLGGSVGTAVLALVLQDRLAVRGADVAAAFADTFWWVLGLVVVAAAGAAKLPRERSR</sequence>
<comment type="subcellular location">
    <subcellularLocation>
        <location evidence="1">Cell membrane</location>
        <topology evidence="1">Multi-pass membrane protein</topology>
    </subcellularLocation>
</comment>
<feature type="transmembrane region" description="Helical" evidence="7">
    <location>
        <begin position="244"/>
        <end position="265"/>
    </location>
</feature>
<name>A0ABW5HIQ5_9PSEU</name>
<dbReference type="Gene3D" id="1.20.1250.20">
    <property type="entry name" value="MFS general substrate transporter like domains"/>
    <property type="match status" value="1"/>
</dbReference>
<keyword evidence="3" id="KW-1003">Cell membrane</keyword>
<feature type="transmembrane region" description="Helical" evidence="7">
    <location>
        <begin position="57"/>
        <end position="76"/>
    </location>
</feature>
<dbReference type="InterPro" id="IPR004638">
    <property type="entry name" value="EmrB-like"/>
</dbReference>
<evidence type="ECO:0000256" key="4">
    <source>
        <dbReference type="ARBA" id="ARBA00022692"/>
    </source>
</evidence>